<dbReference type="PROSITE" id="PS00518">
    <property type="entry name" value="ZF_RING_1"/>
    <property type="match status" value="1"/>
</dbReference>
<accession>A0C1H8</accession>
<dbReference type="PROSITE" id="PS51873">
    <property type="entry name" value="TRIAD"/>
    <property type="match status" value="1"/>
</dbReference>
<dbReference type="Pfam" id="PF22605">
    <property type="entry name" value="IBR_2"/>
    <property type="match status" value="1"/>
</dbReference>
<evidence type="ECO:0000259" key="10">
    <source>
        <dbReference type="PROSITE" id="PS51873"/>
    </source>
</evidence>
<dbReference type="EC" id="2.3.2.31" evidence="3"/>
<dbReference type="GO" id="GO:0016567">
    <property type="term" value="P:protein ubiquitination"/>
    <property type="evidence" value="ECO:0007669"/>
    <property type="project" value="InterPro"/>
</dbReference>
<dbReference type="OrthoDB" id="10009520at2759"/>
<keyword evidence="8" id="KW-0833">Ubl conjugation pathway</keyword>
<dbReference type="eggNOG" id="KOG1815">
    <property type="taxonomic scope" value="Eukaryota"/>
</dbReference>
<dbReference type="OMA" id="FEHACES"/>
<dbReference type="InterPro" id="IPR017907">
    <property type="entry name" value="Znf_RING_CS"/>
</dbReference>
<comment type="catalytic activity">
    <reaction evidence="1">
        <text>[E2 ubiquitin-conjugating enzyme]-S-ubiquitinyl-L-cysteine + [acceptor protein]-L-lysine = [E2 ubiquitin-conjugating enzyme]-L-cysteine + [acceptor protein]-N(6)-ubiquitinyl-L-lysine.</text>
        <dbReference type="EC" id="2.3.2.31"/>
    </reaction>
</comment>
<name>A0C1H8_PARTE</name>
<dbReference type="GO" id="GO:0061630">
    <property type="term" value="F:ubiquitin protein ligase activity"/>
    <property type="evidence" value="ECO:0000318"/>
    <property type="project" value="GO_Central"/>
</dbReference>
<dbReference type="Proteomes" id="UP000000600">
    <property type="component" value="Unassembled WGS sequence"/>
</dbReference>
<keyword evidence="7" id="KW-0863">Zinc-finger</keyword>
<keyword evidence="4" id="KW-0808">Transferase</keyword>
<evidence type="ECO:0000256" key="9">
    <source>
        <dbReference type="ARBA" id="ARBA00022833"/>
    </source>
</evidence>
<dbReference type="GO" id="GO:0000151">
    <property type="term" value="C:ubiquitin ligase complex"/>
    <property type="evidence" value="ECO:0000318"/>
    <property type="project" value="GO_Central"/>
</dbReference>
<evidence type="ECO:0000256" key="3">
    <source>
        <dbReference type="ARBA" id="ARBA00012251"/>
    </source>
</evidence>
<dbReference type="FunFam" id="1.20.120.1750:FF:000027">
    <property type="entry name" value="RBR-type E3 ubiquitin transferase"/>
    <property type="match status" value="1"/>
</dbReference>
<dbReference type="GO" id="GO:0005737">
    <property type="term" value="C:cytoplasm"/>
    <property type="evidence" value="ECO:0000318"/>
    <property type="project" value="GO_Central"/>
</dbReference>
<evidence type="ECO:0000256" key="5">
    <source>
        <dbReference type="ARBA" id="ARBA00022723"/>
    </source>
</evidence>
<dbReference type="AlphaFoldDB" id="A0C1H8"/>
<dbReference type="RefSeq" id="XP_001432042.1">
    <property type="nucleotide sequence ID" value="XM_001432005.1"/>
</dbReference>
<dbReference type="InterPro" id="IPR044066">
    <property type="entry name" value="TRIAD_supradom"/>
</dbReference>
<dbReference type="HOGENOM" id="CLU_009823_3_1_1"/>
<dbReference type="InterPro" id="IPR013083">
    <property type="entry name" value="Znf_RING/FYVE/PHD"/>
</dbReference>
<dbReference type="KEGG" id="ptm:GSPATT00034121001"/>
<dbReference type="PANTHER" id="PTHR11685">
    <property type="entry name" value="RBR FAMILY RING FINGER AND IBR DOMAIN-CONTAINING"/>
    <property type="match status" value="1"/>
</dbReference>
<dbReference type="Gene3D" id="1.20.120.1750">
    <property type="match status" value="1"/>
</dbReference>
<dbReference type="SUPFAM" id="SSF57850">
    <property type="entry name" value="RING/U-box"/>
    <property type="match status" value="3"/>
</dbReference>
<evidence type="ECO:0000256" key="7">
    <source>
        <dbReference type="ARBA" id="ARBA00022771"/>
    </source>
</evidence>
<dbReference type="FunCoup" id="A0C1H8">
    <property type="interactions" value="896"/>
</dbReference>
<dbReference type="GO" id="GO:0006511">
    <property type="term" value="P:ubiquitin-dependent protein catabolic process"/>
    <property type="evidence" value="ECO:0000318"/>
    <property type="project" value="GO_Central"/>
</dbReference>
<dbReference type="SMART" id="SM00647">
    <property type="entry name" value="IBR"/>
    <property type="match status" value="2"/>
</dbReference>
<sequence length="485" mass="57498">MSDDEDQYNYQNDSEEFNQINSWQENLKLDMVEILEMKDVMLVIMKEVQELSEILYFDEDNTFELLMHYNWNKDDITQKYYSASEKLLTEFKANGIINDHQNVIYNGLQGCCTVCFCQEQLILLGCKHMFCESCIKQTIMQRVQKDKFLFVRCLFNGCNYKLPFSMIRKFSNQKEFEDLLCRKFVECSRYLAYCPAVNCNKIIKPKFTSTKEVTCLCQTKFCFYCKEELHPPCPCDLVKKWLVVLKNDQANQDWIRLNTKQCPFCKQFVERSFGCNYMLCKPPGGCANAFCYVCSKPWKPDHKDHYKCNQYVPPKDNTELEKDLIERCNFYSKGYLIQAAAGQKAQESLKKIRDYYIHQIFMYFGFDMHDTQFLEEVMAELIQSRVILKWSYCLSYYISHKNQQSSKLLDHYQQLFEHACESLAISLMKMFNRIEKLNVEIHTTPMHDLKKQFMKLKDTIQNASSKCQKMRLNLESAVYQGDIIV</sequence>
<organism evidence="11 12">
    <name type="scientific">Paramecium tetraurelia</name>
    <dbReference type="NCBI Taxonomy" id="5888"/>
    <lineage>
        <taxon>Eukaryota</taxon>
        <taxon>Sar</taxon>
        <taxon>Alveolata</taxon>
        <taxon>Ciliophora</taxon>
        <taxon>Intramacronucleata</taxon>
        <taxon>Oligohymenophorea</taxon>
        <taxon>Peniculida</taxon>
        <taxon>Parameciidae</taxon>
        <taxon>Paramecium</taxon>
    </lineage>
</organism>
<dbReference type="InterPro" id="IPR054694">
    <property type="entry name" value="Parkin-like_IBR"/>
</dbReference>
<dbReference type="GO" id="GO:0031624">
    <property type="term" value="F:ubiquitin conjugating enzyme binding"/>
    <property type="evidence" value="ECO:0000318"/>
    <property type="project" value="GO_Central"/>
</dbReference>
<evidence type="ECO:0000256" key="1">
    <source>
        <dbReference type="ARBA" id="ARBA00001798"/>
    </source>
</evidence>
<evidence type="ECO:0000313" key="11">
    <source>
        <dbReference type="EMBL" id="CAK64645.1"/>
    </source>
</evidence>
<dbReference type="STRING" id="5888.A0C1H8"/>
<keyword evidence="5" id="KW-0479">Metal-binding</keyword>
<dbReference type="GO" id="GO:0008270">
    <property type="term" value="F:zinc ion binding"/>
    <property type="evidence" value="ECO:0007669"/>
    <property type="project" value="UniProtKB-KW"/>
</dbReference>
<keyword evidence="12" id="KW-1185">Reference proteome</keyword>
<evidence type="ECO:0000256" key="2">
    <source>
        <dbReference type="ARBA" id="ARBA00004906"/>
    </source>
</evidence>
<evidence type="ECO:0000256" key="6">
    <source>
        <dbReference type="ARBA" id="ARBA00022737"/>
    </source>
</evidence>
<dbReference type="Pfam" id="PF01485">
    <property type="entry name" value="IBR"/>
    <property type="match status" value="1"/>
</dbReference>
<dbReference type="InterPro" id="IPR031127">
    <property type="entry name" value="E3_UB_ligase_RBR"/>
</dbReference>
<reference evidence="11 12" key="1">
    <citation type="journal article" date="2006" name="Nature">
        <title>Global trends of whole-genome duplications revealed by the ciliate Paramecium tetraurelia.</title>
        <authorList>
            <consortium name="Genoscope"/>
            <person name="Aury J.-M."/>
            <person name="Jaillon O."/>
            <person name="Duret L."/>
            <person name="Noel B."/>
            <person name="Jubin C."/>
            <person name="Porcel B.M."/>
            <person name="Segurens B."/>
            <person name="Daubin V."/>
            <person name="Anthouard V."/>
            <person name="Aiach N."/>
            <person name="Arnaiz O."/>
            <person name="Billaut A."/>
            <person name="Beisson J."/>
            <person name="Blanc I."/>
            <person name="Bouhouche K."/>
            <person name="Camara F."/>
            <person name="Duharcourt S."/>
            <person name="Guigo R."/>
            <person name="Gogendeau D."/>
            <person name="Katinka M."/>
            <person name="Keller A.-M."/>
            <person name="Kissmehl R."/>
            <person name="Klotz C."/>
            <person name="Koll F."/>
            <person name="Le Moue A."/>
            <person name="Lepere C."/>
            <person name="Malinsky S."/>
            <person name="Nowacki M."/>
            <person name="Nowak J.K."/>
            <person name="Plattner H."/>
            <person name="Poulain J."/>
            <person name="Ruiz F."/>
            <person name="Serrano V."/>
            <person name="Zagulski M."/>
            <person name="Dessen P."/>
            <person name="Betermier M."/>
            <person name="Weissenbach J."/>
            <person name="Scarpelli C."/>
            <person name="Schachter V."/>
            <person name="Sperling L."/>
            <person name="Meyer E."/>
            <person name="Cohen J."/>
            <person name="Wincker P."/>
        </authorList>
    </citation>
    <scope>NUCLEOTIDE SEQUENCE [LARGE SCALE GENOMIC DNA]</scope>
    <source>
        <strain evidence="11 12">Stock d4-2</strain>
    </source>
</reference>
<keyword evidence="9" id="KW-0862">Zinc</keyword>
<feature type="domain" description="RING-type" evidence="10">
    <location>
        <begin position="108"/>
        <end position="312"/>
    </location>
</feature>
<proteinExistence type="predicted"/>
<evidence type="ECO:0000256" key="8">
    <source>
        <dbReference type="ARBA" id="ARBA00022786"/>
    </source>
</evidence>
<gene>
    <name evidence="11" type="ORF">GSPATT00034121001</name>
</gene>
<dbReference type="InParanoid" id="A0C1H8"/>
<keyword evidence="6" id="KW-0677">Repeat</keyword>
<dbReference type="GeneID" id="5017828"/>
<dbReference type="Gene3D" id="3.30.40.10">
    <property type="entry name" value="Zinc/RING finger domain, C3HC4 (zinc finger)"/>
    <property type="match status" value="1"/>
</dbReference>
<evidence type="ECO:0000313" key="12">
    <source>
        <dbReference type="Proteomes" id="UP000000600"/>
    </source>
</evidence>
<protein>
    <recommendedName>
        <fullName evidence="3">RBR-type E3 ubiquitin transferase</fullName>
        <ecNumber evidence="3">2.3.2.31</ecNumber>
    </recommendedName>
</protein>
<evidence type="ECO:0000256" key="4">
    <source>
        <dbReference type="ARBA" id="ARBA00022679"/>
    </source>
</evidence>
<dbReference type="InterPro" id="IPR002867">
    <property type="entry name" value="IBR_dom"/>
</dbReference>
<dbReference type="EMBL" id="CT868033">
    <property type="protein sequence ID" value="CAK64645.1"/>
    <property type="molecule type" value="Genomic_DNA"/>
</dbReference>
<comment type="pathway">
    <text evidence="2">Protein modification; protein ubiquitination.</text>
</comment>